<keyword evidence="2" id="KW-1185">Reference proteome</keyword>
<sequence>MVRFHLRCLIYTTFSQSALGVKVFAPFKNKLNKREKIITKHHSKKDLGQLDLINKFKVAGFLQGSSTYLSEKTILYTLQEVTCHVVVF</sequence>
<reference evidence="1 2" key="1">
    <citation type="journal article" date="2018" name="Nat. Ecol. Evol.">
        <title>Shark genomes provide insights into elasmobranch evolution and the origin of vertebrates.</title>
        <authorList>
            <person name="Hara Y"/>
            <person name="Yamaguchi K"/>
            <person name="Onimaru K"/>
            <person name="Kadota M"/>
            <person name="Koyanagi M"/>
            <person name="Keeley SD"/>
            <person name="Tatsumi K"/>
            <person name="Tanaka K"/>
            <person name="Motone F"/>
            <person name="Kageyama Y"/>
            <person name="Nozu R"/>
            <person name="Adachi N"/>
            <person name="Nishimura O"/>
            <person name="Nakagawa R"/>
            <person name="Tanegashima C"/>
            <person name="Kiyatake I"/>
            <person name="Matsumoto R"/>
            <person name="Murakumo K"/>
            <person name="Nishida K"/>
            <person name="Terakita A"/>
            <person name="Kuratani S"/>
            <person name="Sato K"/>
            <person name="Hyodo S Kuraku.S."/>
        </authorList>
    </citation>
    <scope>NUCLEOTIDE SEQUENCE [LARGE SCALE GENOMIC DNA]</scope>
</reference>
<protein>
    <submittedName>
        <fullName evidence="1">Uncharacterized protein</fullName>
    </submittedName>
</protein>
<dbReference type="AlphaFoldDB" id="A0A401RF98"/>
<name>A0A401RF98_CHIPU</name>
<comment type="caution">
    <text evidence="1">The sequence shown here is derived from an EMBL/GenBank/DDBJ whole genome shotgun (WGS) entry which is preliminary data.</text>
</comment>
<accession>A0A401RF98</accession>
<dbReference type="EMBL" id="BEZZ01001269">
    <property type="protein sequence ID" value="GCC16828.1"/>
    <property type="molecule type" value="Genomic_DNA"/>
</dbReference>
<gene>
    <name evidence="1" type="ORF">chiPu_0017358</name>
</gene>
<organism evidence="1 2">
    <name type="scientific">Chiloscyllium punctatum</name>
    <name type="common">Brownbanded bambooshark</name>
    <name type="synonym">Hemiscyllium punctatum</name>
    <dbReference type="NCBI Taxonomy" id="137246"/>
    <lineage>
        <taxon>Eukaryota</taxon>
        <taxon>Metazoa</taxon>
        <taxon>Chordata</taxon>
        <taxon>Craniata</taxon>
        <taxon>Vertebrata</taxon>
        <taxon>Chondrichthyes</taxon>
        <taxon>Elasmobranchii</taxon>
        <taxon>Galeomorphii</taxon>
        <taxon>Galeoidea</taxon>
        <taxon>Orectolobiformes</taxon>
        <taxon>Hemiscylliidae</taxon>
        <taxon>Chiloscyllium</taxon>
    </lineage>
</organism>
<evidence type="ECO:0000313" key="2">
    <source>
        <dbReference type="Proteomes" id="UP000287033"/>
    </source>
</evidence>
<evidence type="ECO:0000313" key="1">
    <source>
        <dbReference type="EMBL" id="GCC16828.1"/>
    </source>
</evidence>
<dbReference type="Proteomes" id="UP000287033">
    <property type="component" value="Unassembled WGS sequence"/>
</dbReference>
<proteinExistence type="predicted"/>